<protein>
    <submittedName>
        <fullName evidence="1">Unannotated protein</fullName>
    </submittedName>
</protein>
<gene>
    <name evidence="1" type="ORF">UFOPK3402_01899</name>
</gene>
<dbReference type="AlphaFoldDB" id="A0A6J7EYY2"/>
<proteinExistence type="predicted"/>
<evidence type="ECO:0000313" key="1">
    <source>
        <dbReference type="EMBL" id="CAB4886385.1"/>
    </source>
</evidence>
<name>A0A6J7EYY2_9ZZZZ</name>
<organism evidence="1">
    <name type="scientific">freshwater metagenome</name>
    <dbReference type="NCBI Taxonomy" id="449393"/>
    <lineage>
        <taxon>unclassified sequences</taxon>
        <taxon>metagenomes</taxon>
        <taxon>ecological metagenomes</taxon>
    </lineage>
</organism>
<accession>A0A6J7EYY2</accession>
<dbReference type="EMBL" id="CAFBLS010000310">
    <property type="protein sequence ID" value="CAB4886385.1"/>
    <property type="molecule type" value="Genomic_DNA"/>
</dbReference>
<reference evidence="1" key="1">
    <citation type="submission" date="2020-05" db="EMBL/GenBank/DDBJ databases">
        <authorList>
            <person name="Chiriac C."/>
            <person name="Salcher M."/>
            <person name="Ghai R."/>
            <person name="Kavagutti S V."/>
        </authorList>
    </citation>
    <scope>NUCLEOTIDE SEQUENCE</scope>
</reference>
<sequence>MPNQPIAAPSAATPVDRLSLNAQWARPAANAVAPMVNACFCSNMWCFADAE</sequence>